<evidence type="ECO:0000313" key="3">
    <source>
        <dbReference type="Proteomes" id="UP000298656"/>
    </source>
</evidence>
<dbReference type="AlphaFoldDB" id="A0A4V1EHG9"/>
<evidence type="ECO:0000259" key="1">
    <source>
        <dbReference type="Pfam" id="PF14206"/>
    </source>
</evidence>
<dbReference type="KEGG" id="tvl:FAZ95_14200"/>
<accession>A0A4V1EHG9</accession>
<dbReference type="EMBL" id="CP040077">
    <property type="protein sequence ID" value="QCP50230.1"/>
    <property type="molecule type" value="Genomic_DNA"/>
</dbReference>
<feature type="domain" description="Cysteine-rich CPCC" evidence="1">
    <location>
        <begin position="86"/>
        <end position="159"/>
    </location>
</feature>
<keyword evidence="3" id="KW-1185">Reference proteome</keyword>
<protein>
    <submittedName>
        <fullName evidence="2">DUF4926 domain-containing protein</fullName>
    </submittedName>
</protein>
<dbReference type="InterPro" id="IPR025983">
    <property type="entry name" value="Cys_rich_CPCC"/>
</dbReference>
<dbReference type="Proteomes" id="UP000298656">
    <property type="component" value="Chromosome 1"/>
</dbReference>
<dbReference type="OrthoDB" id="1456570at2"/>
<organism evidence="2 3">
    <name type="scientific">Trinickia violacea</name>
    <dbReference type="NCBI Taxonomy" id="2571746"/>
    <lineage>
        <taxon>Bacteria</taxon>
        <taxon>Pseudomonadati</taxon>
        <taxon>Pseudomonadota</taxon>
        <taxon>Betaproteobacteria</taxon>
        <taxon>Burkholderiales</taxon>
        <taxon>Burkholderiaceae</taxon>
        <taxon>Trinickia</taxon>
    </lineage>
</organism>
<name>A0A4V1EHG9_9BURK</name>
<dbReference type="Pfam" id="PF14206">
    <property type="entry name" value="Cys_rich_CPCC"/>
    <property type="match status" value="1"/>
</dbReference>
<reference evidence="2 3" key="1">
    <citation type="submission" date="2019-05" db="EMBL/GenBank/DDBJ databases">
        <title>Burkholderia sp. DHOD12, isolated from subtropical forest soil.</title>
        <authorList>
            <person name="Gao Z.-H."/>
            <person name="Qiu L.-H."/>
        </authorList>
    </citation>
    <scope>NUCLEOTIDE SEQUENCE [LARGE SCALE GENOMIC DNA]</scope>
    <source>
        <strain evidence="2 3">DHOD12</strain>
    </source>
</reference>
<proteinExistence type="predicted"/>
<gene>
    <name evidence="2" type="ORF">FAZ95_14200</name>
</gene>
<evidence type="ECO:0000313" key="2">
    <source>
        <dbReference type="EMBL" id="QCP50230.1"/>
    </source>
</evidence>
<sequence length="166" mass="18396">MAQENRSISENDLVVPTRDVEAQKIGEMSTLRVRAGTVGTVVLVHSSLGLVAAYEVEFPLGAGQSALATIPNSDLQRCMPGYRRVCECCGHRTLRDLCPGSYEICPVCFWEDDLIQTRDPDFSGGANRPSLSEARRNYEMIGACEERALPHVRRPADDEVDWARQV</sequence>
<dbReference type="RefSeq" id="WP_137333049.1">
    <property type="nucleotide sequence ID" value="NZ_CP040077.1"/>
</dbReference>